<proteinExistence type="predicted"/>
<comment type="caution">
    <text evidence="2">The sequence shown here is derived from an EMBL/GenBank/DDBJ whole genome shotgun (WGS) entry which is preliminary data.</text>
</comment>
<feature type="signal peptide" evidence="1">
    <location>
        <begin position="1"/>
        <end position="21"/>
    </location>
</feature>
<evidence type="ECO:0000313" key="2">
    <source>
        <dbReference type="EMBL" id="TDW07064.1"/>
    </source>
</evidence>
<dbReference type="Pfam" id="PF13385">
    <property type="entry name" value="Laminin_G_3"/>
    <property type="match status" value="1"/>
</dbReference>
<reference evidence="2 3" key="1">
    <citation type="submission" date="2019-03" db="EMBL/GenBank/DDBJ databases">
        <title>Subsurface microbial communities from deep shales in Ohio and West Virginia, USA.</title>
        <authorList>
            <person name="Wrighton K."/>
        </authorList>
    </citation>
    <scope>NUCLEOTIDE SEQUENCE [LARGE SCALE GENOMIC DNA]</scope>
    <source>
        <strain evidence="2 3">MSL9.2</strain>
    </source>
</reference>
<dbReference type="GO" id="GO:0030246">
    <property type="term" value="F:carbohydrate binding"/>
    <property type="evidence" value="ECO:0007669"/>
    <property type="project" value="UniProtKB-KW"/>
</dbReference>
<dbReference type="SUPFAM" id="SSF49899">
    <property type="entry name" value="Concanavalin A-like lectins/glucanases"/>
    <property type="match status" value="1"/>
</dbReference>
<evidence type="ECO:0000256" key="1">
    <source>
        <dbReference type="SAM" id="SignalP"/>
    </source>
</evidence>
<dbReference type="OrthoDB" id="32195at2"/>
<dbReference type="Proteomes" id="UP000294697">
    <property type="component" value="Unassembled WGS sequence"/>
</dbReference>
<keyword evidence="2" id="KW-0430">Lectin</keyword>
<dbReference type="Gene3D" id="2.60.120.200">
    <property type="match status" value="1"/>
</dbReference>
<sequence length="238" mass="26849">MLQNKLSILFLLIFIISFSFAASAQKEELRQEIYAYYPLDGNTIDQGPNQLHGKQINKERSTEDRFGKSGKALSFTGKNDFITLPVNINPEIIPQLTIAFWLKVETADEINTIISNNVGGFARTIVIDGRKNYPFLSIIAGDKQKLYGTINIPQNQWFFTAVSWNAENGNISIYLIDQNNNFRVISTNNIKPDKGKDFITLGKNNSTGAVFRGSIDQLMIWDKILTGDEIKKLANKSY</sequence>
<dbReference type="RefSeq" id="WP_111571363.1">
    <property type="nucleotide sequence ID" value="NZ_QLME01000003.1"/>
</dbReference>
<protein>
    <submittedName>
        <fullName evidence="2">Concanavalin A-like lectin/glucanase superfamily protein</fullName>
    </submittedName>
</protein>
<accession>A0A4R7ZDT5</accession>
<dbReference type="AlphaFoldDB" id="A0A4R7ZDT5"/>
<gene>
    <name evidence="2" type="ORF">C8C77_103201</name>
</gene>
<organism evidence="2 3">
    <name type="scientific">Halanaerobium saccharolyticum</name>
    <dbReference type="NCBI Taxonomy" id="43595"/>
    <lineage>
        <taxon>Bacteria</taxon>
        <taxon>Bacillati</taxon>
        <taxon>Bacillota</taxon>
        <taxon>Clostridia</taxon>
        <taxon>Halanaerobiales</taxon>
        <taxon>Halanaerobiaceae</taxon>
        <taxon>Halanaerobium</taxon>
    </lineage>
</organism>
<name>A0A4R7ZDT5_9FIRM</name>
<keyword evidence="1" id="KW-0732">Signal</keyword>
<feature type="chain" id="PRO_5020913457" evidence="1">
    <location>
        <begin position="22"/>
        <end position="238"/>
    </location>
</feature>
<dbReference type="InterPro" id="IPR013320">
    <property type="entry name" value="ConA-like_dom_sf"/>
</dbReference>
<dbReference type="EMBL" id="SODA01000003">
    <property type="protein sequence ID" value="TDW07064.1"/>
    <property type="molecule type" value="Genomic_DNA"/>
</dbReference>
<evidence type="ECO:0000313" key="3">
    <source>
        <dbReference type="Proteomes" id="UP000294697"/>
    </source>
</evidence>